<dbReference type="Pfam" id="PF00589">
    <property type="entry name" value="Phage_integrase"/>
    <property type="match status" value="1"/>
</dbReference>
<comment type="similarity">
    <text evidence="1">Belongs to the 'phage' integrase family.</text>
</comment>
<keyword evidence="6" id="KW-1185">Reference proteome</keyword>
<sequence>MIEYIENHRGYGLKGHEDALFLSRFGKRLSVRRIQSITDSIINGLSKQGGYEDWKERKISSHKLRHSFATMLIQQGIDIRNVQELLGHSNLNTPQRYTHVTDVAKQKVLDELKIDLNKTNVEPVSVTNKSD</sequence>
<dbReference type="Proteomes" id="UP001290455">
    <property type="component" value="Unassembled WGS sequence"/>
</dbReference>
<dbReference type="SUPFAM" id="SSF56349">
    <property type="entry name" value="DNA breaking-rejoining enzymes"/>
    <property type="match status" value="1"/>
</dbReference>
<protein>
    <submittedName>
        <fullName evidence="5">Tyrosine-type recombinase/integrase</fullName>
    </submittedName>
</protein>
<dbReference type="PROSITE" id="PS51898">
    <property type="entry name" value="TYR_RECOMBINASE"/>
    <property type="match status" value="1"/>
</dbReference>
<evidence type="ECO:0000313" key="6">
    <source>
        <dbReference type="Proteomes" id="UP001290455"/>
    </source>
</evidence>
<keyword evidence="3" id="KW-0233">DNA recombination</keyword>
<keyword evidence="2" id="KW-0238">DNA-binding</keyword>
<comment type="caution">
    <text evidence="5">The sequence shown here is derived from an EMBL/GenBank/DDBJ whole genome shotgun (WGS) entry which is preliminary data.</text>
</comment>
<dbReference type="PANTHER" id="PTHR30349:SF41">
    <property type="entry name" value="INTEGRASE_RECOMBINASE PROTEIN MJ0367-RELATED"/>
    <property type="match status" value="1"/>
</dbReference>
<evidence type="ECO:0000256" key="1">
    <source>
        <dbReference type="ARBA" id="ARBA00008857"/>
    </source>
</evidence>
<dbReference type="EMBL" id="JAXOFX010000008">
    <property type="protein sequence ID" value="MDZ5472710.1"/>
    <property type="molecule type" value="Genomic_DNA"/>
</dbReference>
<dbReference type="Gene3D" id="1.10.443.10">
    <property type="entry name" value="Intergrase catalytic core"/>
    <property type="match status" value="1"/>
</dbReference>
<evidence type="ECO:0000256" key="3">
    <source>
        <dbReference type="ARBA" id="ARBA00023172"/>
    </source>
</evidence>
<accession>A0ABU5IZX8</accession>
<evidence type="ECO:0000259" key="4">
    <source>
        <dbReference type="PROSITE" id="PS51898"/>
    </source>
</evidence>
<reference evidence="5 6" key="1">
    <citation type="submission" date="2023-11" db="EMBL/GenBank/DDBJ databases">
        <title>Bacillus jintuensis, isolated from a mudflat on the Beibu Gulf coast.</title>
        <authorList>
            <person name="Li M."/>
        </authorList>
    </citation>
    <scope>NUCLEOTIDE SEQUENCE [LARGE SCALE GENOMIC DNA]</scope>
    <source>
        <strain evidence="5 6">31A1R</strain>
    </source>
</reference>
<evidence type="ECO:0000313" key="5">
    <source>
        <dbReference type="EMBL" id="MDZ5472710.1"/>
    </source>
</evidence>
<dbReference type="PANTHER" id="PTHR30349">
    <property type="entry name" value="PHAGE INTEGRASE-RELATED"/>
    <property type="match status" value="1"/>
</dbReference>
<proteinExistence type="inferred from homology"/>
<gene>
    <name evidence="5" type="ORF">SM124_13315</name>
</gene>
<dbReference type="RefSeq" id="WP_322447012.1">
    <property type="nucleotide sequence ID" value="NZ_JAXOFX010000008.1"/>
</dbReference>
<organism evidence="5 6">
    <name type="scientific">Robertmurraya mangrovi</name>
    <dbReference type="NCBI Taxonomy" id="3098077"/>
    <lineage>
        <taxon>Bacteria</taxon>
        <taxon>Bacillati</taxon>
        <taxon>Bacillota</taxon>
        <taxon>Bacilli</taxon>
        <taxon>Bacillales</taxon>
        <taxon>Bacillaceae</taxon>
        <taxon>Robertmurraya</taxon>
    </lineage>
</organism>
<dbReference type="InterPro" id="IPR050090">
    <property type="entry name" value="Tyrosine_recombinase_XerCD"/>
</dbReference>
<dbReference type="InterPro" id="IPR011010">
    <property type="entry name" value="DNA_brk_join_enz"/>
</dbReference>
<dbReference type="InterPro" id="IPR013762">
    <property type="entry name" value="Integrase-like_cat_sf"/>
</dbReference>
<dbReference type="InterPro" id="IPR002104">
    <property type="entry name" value="Integrase_catalytic"/>
</dbReference>
<feature type="domain" description="Tyr recombinase" evidence="4">
    <location>
        <begin position="1"/>
        <end position="110"/>
    </location>
</feature>
<evidence type="ECO:0000256" key="2">
    <source>
        <dbReference type="ARBA" id="ARBA00023125"/>
    </source>
</evidence>
<name>A0ABU5IZX8_9BACI</name>